<feature type="compositionally biased region" description="Basic and acidic residues" evidence="1">
    <location>
        <begin position="168"/>
        <end position="186"/>
    </location>
</feature>
<protein>
    <submittedName>
        <fullName evidence="3">Uncharacterized protein</fullName>
    </submittedName>
</protein>
<keyword evidence="2" id="KW-0472">Membrane</keyword>
<accession>A0AA88LP89</accession>
<keyword evidence="2" id="KW-0812">Transmembrane</keyword>
<keyword evidence="4" id="KW-1185">Reference proteome</keyword>
<evidence type="ECO:0000313" key="4">
    <source>
        <dbReference type="Proteomes" id="UP001187415"/>
    </source>
</evidence>
<feature type="compositionally biased region" description="Polar residues" evidence="1">
    <location>
        <begin position="133"/>
        <end position="145"/>
    </location>
</feature>
<sequence length="186" mass="20529">MSDGVSLLWVQQLTRLFLRSPSGSLTVGSPRPSLSKTSWALLYRPVLGVMATAGIIYVPLQGRRGHNLTNVWGQLVSQRDATEKLADQVAAQIAAADRRVEEASGDPHEEEKDEAHKSSKGHVSEPAAGCPTSPESLTDRISSFTMDHEDKDDLCVGSLPRHQTKIQEPQRRVKTEDEQQRLRPPD</sequence>
<proteinExistence type="predicted"/>
<feature type="region of interest" description="Disordered" evidence="1">
    <location>
        <begin position="94"/>
        <end position="186"/>
    </location>
</feature>
<name>A0AA88LP89_CHASR</name>
<dbReference type="Proteomes" id="UP001187415">
    <property type="component" value="Unassembled WGS sequence"/>
</dbReference>
<evidence type="ECO:0000256" key="2">
    <source>
        <dbReference type="SAM" id="Phobius"/>
    </source>
</evidence>
<dbReference type="EMBL" id="JAUPFM010000021">
    <property type="protein sequence ID" value="KAK2817558.1"/>
    <property type="molecule type" value="Genomic_DNA"/>
</dbReference>
<organism evidence="3 4">
    <name type="scientific">Channa striata</name>
    <name type="common">Snakehead murrel</name>
    <name type="synonym">Ophicephalus striatus</name>
    <dbReference type="NCBI Taxonomy" id="64152"/>
    <lineage>
        <taxon>Eukaryota</taxon>
        <taxon>Metazoa</taxon>
        <taxon>Chordata</taxon>
        <taxon>Craniata</taxon>
        <taxon>Vertebrata</taxon>
        <taxon>Euteleostomi</taxon>
        <taxon>Actinopterygii</taxon>
        <taxon>Neopterygii</taxon>
        <taxon>Teleostei</taxon>
        <taxon>Neoteleostei</taxon>
        <taxon>Acanthomorphata</taxon>
        <taxon>Anabantaria</taxon>
        <taxon>Anabantiformes</taxon>
        <taxon>Channoidei</taxon>
        <taxon>Channidae</taxon>
        <taxon>Channa</taxon>
    </lineage>
</organism>
<evidence type="ECO:0000313" key="3">
    <source>
        <dbReference type="EMBL" id="KAK2817558.1"/>
    </source>
</evidence>
<feature type="compositionally biased region" description="Basic and acidic residues" evidence="1">
    <location>
        <begin position="96"/>
        <end position="117"/>
    </location>
</feature>
<reference evidence="3" key="1">
    <citation type="submission" date="2023-07" db="EMBL/GenBank/DDBJ databases">
        <title>Chromosome-level Genome Assembly of Striped Snakehead (Channa striata).</title>
        <authorList>
            <person name="Liu H."/>
        </authorList>
    </citation>
    <scope>NUCLEOTIDE SEQUENCE</scope>
    <source>
        <strain evidence="3">Gz</strain>
        <tissue evidence="3">Muscle</tissue>
    </source>
</reference>
<keyword evidence="2" id="KW-1133">Transmembrane helix</keyword>
<dbReference type="AlphaFoldDB" id="A0AA88LP89"/>
<comment type="caution">
    <text evidence="3">The sequence shown here is derived from an EMBL/GenBank/DDBJ whole genome shotgun (WGS) entry which is preliminary data.</text>
</comment>
<gene>
    <name evidence="3" type="ORF">Q5P01_025749</name>
</gene>
<evidence type="ECO:0000256" key="1">
    <source>
        <dbReference type="SAM" id="MobiDB-lite"/>
    </source>
</evidence>
<feature type="transmembrane region" description="Helical" evidence="2">
    <location>
        <begin position="41"/>
        <end position="60"/>
    </location>
</feature>